<protein>
    <submittedName>
        <fullName evidence="2">Necrosis-inducing factor-domain-containing protein</fullName>
    </submittedName>
</protein>
<feature type="domain" description="Ecp2 effector protein-like" evidence="1">
    <location>
        <begin position="27"/>
        <end position="124"/>
    </location>
</feature>
<dbReference type="InterPro" id="IPR029226">
    <property type="entry name" value="Ecp2-like"/>
</dbReference>
<evidence type="ECO:0000313" key="2">
    <source>
        <dbReference type="EMBL" id="KAK3937373.1"/>
    </source>
</evidence>
<sequence length="145" mass="15670">MHLNVGISPGDFPPNGIIFNKTDSVQDCDTPSFWNRTSNASPTVADCQQITQNIAGGGTWYVLGIAGQRQLVQYGTCAFGVTVFIPRGVLLTKIGNQDIINRINTSIDKFASNGLVGAEGLMECEDILSADGYRDDPVDWGIYHT</sequence>
<keyword evidence="3" id="KW-1185">Reference proteome</keyword>
<dbReference type="AlphaFoldDB" id="A0AAN6N3Y1"/>
<name>A0AAN6N3Y1_9PEZI</name>
<gene>
    <name evidence="2" type="ORF">QBC46DRAFT_267698</name>
</gene>
<evidence type="ECO:0000259" key="1">
    <source>
        <dbReference type="Pfam" id="PF14856"/>
    </source>
</evidence>
<evidence type="ECO:0000313" key="3">
    <source>
        <dbReference type="Proteomes" id="UP001303473"/>
    </source>
</evidence>
<dbReference type="EMBL" id="MU853856">
    <property type="protein sequence ID" value="KAK3937373.1"/>
    <property type="molecule type" value="Genomic_DNA"/>
</dbReference>
<accession>A0AAN6N3Y1</accession>
<comment type="caution">
    <text evidence="2">The sequence shown here is derived from an EMBL/GenBank/DDBJ whole genome shotgun (WGS) entry which is preliminary data.</text>
</comment>
<dbReference type="Proteomes" id="UP001303473">
    <property type="component" value="Unassembled WGS sequence"/>
</dbReference>
<proteinExistence type="predicted"/>
<organism evidence="2 3">
    <name type="scientific">Diplogelasinospora grovesii</name>
    <dbReference type="NCBI Taxonomy" id="303347"/>
    <lineage>
        <taxon>Eukaryota</taxon>
        <taxon>Fungi</taxon>
        <taxon>Dikarya</taxon>
        <taxon>Ascomycota</taxon>
        <taxon>Pezizomycotina</taxon>
        <taxon>Sordariomycetes</taxon>
        <taxon>Sordariomycetidae</taxon>
        <taxon>Sordariales</taxon>
        <taxon>Diplogelasinosporaceae</taxon>
        <taxon>Diplogelasinospora</taxon>
    </lineage>
</organism>
<dbReference type="Pfam" id="PF14856">
    <property type="entry name" value="Hce2"/>
    <property type="match status" value="1"/>
</dbReference>
<reference evidence="3" key="1">
    <citation type="journal article" date="2023" name="Mol. Phylogenet. Evol.">
        <title>Genome-scale phylogeny and comparative genomics of the fungal order Sordariales.</title>
        <authorList>
            <person name="Hensen N."/>
            <person name="Bonometti L."/>
            <person name="Westerberg I."/>
            <person name="Brannstrom I.O."/>
            <person name="Guillou S."/>
            <person name="Cros-Aarteil S."/>
            <person name="Calhoun S."/>
            <person name="Haridas S."/>
            <person name="Kuo A."/>
            <person name="Mondo S."/>
            <person name="Pangilinan J."/>
            <person name="Riley R."/>
            <person name="LaButti K."/>
            <person name="Andreopoulos B."/>
            <person name="Lipzen A."/>
            <person name="Chen C."/>
            <person name="Yan M."/>
            <person name="Daum C."/>
            <person name="Ng V."/>
            <person name="Clum A."/>
            <person name="Steindorff A."/>
            <person name="Ohm R.A."/>
            <person name="Martin F."/>
            <person name="Silar P."/>
            <person name="Natvig D.O."/>
            <person name="Lalanne C."/>
            <person name="Gautier V."/>
            <person name="Ament-Velasquez S.L."/>
            <person name="Kruys A."/>
            <person name="Hutchinson M.I."/>
            <person name="Powell A.J."/>
            <person name="Barry K."/>
            <person name="Miller A.N."/>
            <person name="Grigoriev I.V."/>
            <person name="Debuchy R."/>
            <person name="Gladieux P."/>
            <person name="Hiltunen Thoren M."/>
            <person name="Johannesson H."/>
        </authorList>
    </citation>
    <scope>NUCLEOTIDE SEQUENCE [LARGE SCALE GENOMIC DNA]</scope>
    <source>
        <strain evidence="3">CBS 340.73</strain>
    </source>
</reference>